<keyword evidence="2" id="KW-1185">Reference proteome</keyword>
<dbReference type="eggNOG" id="KOG0017">
    <property type="taxonomic scope" value="Eukaryota"/>
</dbReference>
<reference evidence="1 2" key="1">
    <citation type="journal article" date="2013" name="Nat. Genet.">
        <title>The high-quality draft genome of peach (Prunus persica) identifies unique patterns of genetic diversity, domestication and genome evolution.</title>
        <authorList>
            <consortium name="International Peach Genome Initiative"/>
            <person name="Verde I."/>
            <person name="Abbott A.G."/>
            <person name="Scalabrin S."/>
            <person name="Jung S."/>
            <person name="Shu S."/>
            <person name="Marroni F."/>
            <person name="Zhebentyayeva T."/>
            <person name="Dettori M.T."/>
            <person name="Grimwood J."/>
            <person name="Cattonaro F."/>
            <person name="Zuccolo A."/>
            <person name="Rossini L."/>
            <person name="Jenkins J."/>
            <person name="Vendramin E."/>
            <person name="Meisel L.A."/>
            <person name="Decroocq V."/>
            <person name="Sosinski B."/>
            <person name="Prochnik S."/>
            <person name="Mitros T."/>
            <person name="Policriti A."/>
            <person name="Cipriani G."/>
            <person name="Dondini L."/>
            <person name="Ficklin S."/>
            <person name="Goodstein D.M."/>
            <person name="Xuan P."/>
            <person name="Del Fabbro C."/>
            <person name="Aramini V."/>
            <person name="Copetti D."/>
            <person name="Gonzalez S."/>
            <person name="Horner D.S."/>
            <person name="Falchi R."/>
            <person name="Lucas S."/>
            <person name="Mica E."/>
            <person name="Maldonado J."/>
            <person name="Lazzari B."/>
            <person name="Bielenberg D."/>
            <person name="Pirona R."/>
            <person name="Miculan M."/>
            <person name="Barakat A."/>
            <person name="Testolin R."/>
            <person name="Stella A."/>
            <person name="Tartarini S."/>
            <person name="Tonutti P."/>
            <person name="Arus P."/>
            <person name="Orellana A."/>
            <person name="Wells C."/>
            <person name="Main D."/>
            <person name="Vizzotto G."/>
            <person name="Silva H."/>
            <person name="Salamini F."/>
            <person name="Schmutz J."/>
            <person name="Morgante M."/>
            <person name="Rokhsar D.S."/>
        </authorList>
    </citation>
    <scope>NUCLEOTIDE SEQUENCE [LARGE SCALE GENOMIC DNA]</scope>
    <source>
        <strain evidence="2">cv. Nemared</strain>
    </source>
</reference>
<gene>
    <name evidence="1" type="ORF">PRUPE_6G166700</name>
</gene>
<organism evidence="1 2">
    <name type="scientific">Prunus persica</name>
    <name type="common">Peach</name>
    <name type="synonym">Amygdalus persica</name>
    <dbReference type="NCBI Taxonomy" id="3760"/>
    <lineage>
        <taxon>Eukaryota</taxon>
        <taxon>Viridiplantae</taxon>
        <taxon>Streptophyta</taxon>
        <taxon>Embryophyta</taxon>
        <taxon>Tracheophyta</taxon>
        <taxon>Spermatophyta</taxon>
        <taxon>Magnoliopsida</taxon>
        <taxon>eudicotyledons</taxon>
        <taxon>Gunneridae</taxon>
        <taxon>Pentapetalae</taxon>
        <taxon>rosids</taxon>
        <taxon>fabids</taxon>
        <taxon>Rosales</taxon>
        <taxon>Rosaceae</taxon>
        <taxon>Amygdaloideae</taxon>
        <taxon>Amygdaleae</taxon>
        <taxon>Prunus</taxon>
    </lineage>
</organism>
<dbReference type="Gramene" id="ONI01912">
    <property type="protein sequence ID" value="ONI01912"/>
    <property type="gene ID" value="PRUPE_6G166700"/>
</dbReference>
<dbReference type="Proteomes" id="UP000006882">
    <property type="component" value="Chromosome G6"/>
</dbReference>
<protein>
    <submittedName>
        <fullName evidence="1">Uncharacterized protein</fullName>
    </submittedName>
</protein>
<sequence>MIPIEYLTKPTVTSDQREAMSVDSAPNWMTPIYDYLAQGTSPPDVEASHQLQNQAGWYIIINKHLYKRVFSLPYLQCITPKEAFNIQDHGCQGHSPRLLLAFLKD</sequence>
<evidence type="ECO:0000313" key="2">
    <source>
        <dbReference type="Proteomes" id="UP000006882"/>
    </source>
</evidence>
<evidence type="ECO:0000313" key="1">
    <source>
        <dbReference type="EMBL" id="ONI01912.1"/>
    </source>
</evidence>
<dbReference type="AlphaFoldDB" id="A0A251NRH5"/>
<name>A0A251NRH5_PRUPE</name>
<proteinExistence type="predicted"/>
<dbReference type="EMBL" id="CM007656">
    <property type="protein sequence ID" value="ONI01912.1"/>
    <property type="molecule type" value="Genomic_DNA"/>
</dbReference>
<accession>A0A251NRH5</accession>